<dbReference type="AlphaFoldDB" id="D5UXT0"/>
<proteinExistence type="predicted"/>
<dbReference type="KEGG" id="tpr:Tpau_3589"/>
<evidence type="ECO:0000313" key="1">
    <source>
        <dbReference type="EMBL" id="ADG80167.1"/>
    </source>
</evidence>
<protein>
    <recommendedName>
        <fullName evidence="3">S-adenosyl methyltransferase</fullName>
    </recommendedName>
</protein>
<gene>
    <name evidence="1" type="ordered locus">Tpau_3589</name>
</gene>
<dbReference type="eggNOG" id="COG3315">
    <property type="taxonomic scope" value="Bacteria"/>
</dbReference>
<dbReference type="SUPFAM" id="SSF53335">
    <property type="entry name" value="S-adenosyl-L-methionine-dependent methyltransferases"/>
    <property type="match status" value="1"/>
</dbReference>
<dbReference type="EMBL" id="CP001966">
    <property type="protein sequence ID" value="ADG80167.1"/>
    <property type="molecule type" value="Genomic_DNA"/>
</dbReference>
<dbReference type="PIRSF" id="PIRSF017393">
    <property type="entry name" value="MTase_SAV2177"/>
    <property type="match status" value="1"/>
</dbReference>
<dbReference type="InterPro" id="IPR006764">
    <property type="entry name" value="SAM_dep_MeTrfase_SAV2177_type"/>
</dbReference>
<dbReference type="Proteomes" id="UP000001213">
    <property type="component" value="Chromosome"/>
</dbReference>
<dbReference type="RefSeq" id="WP_013128163.1">
    <property type="nucleotide sequence ID" value="NC_014158.1"/>
</dbReference>
<dbReference type="STRING" id="521096.Tpau_3589"/>
<accession>D5UXT0</accession>
<organism evidence="1 2">
    <name type="scientific">Tsukamurella paurometabola (strain ATCC 8368 / DSM 20162 / CCUG 35730 / CIP 100753 / JCM 10117 / KCTC 9821 / NBRC 16120 / NCIMB 702349 / NCTC 13040)</name>
    <name type="common">Corynebacterium paurometabolum</name>
    <dbReference type="NCBI Taxonomy" id="521096"/>
    <lineage>
        <taxon>Bacteria</taxon>
        <taxon>Bacillati</taxon>
        <taxon>Actinomycetota</taxon>
        <taxon>Actinomycetes</taxon>
        <taxon>Mycobacteriales</taxon>
        <taxon>Tsukamurellaceae</taxon>
        <taxon>Tsukamurella</taxon>
    </lineage>
</organism>
<reference evidence="1 2" key="2">
    <citation type="journal article" date="2011" name="Stand. Genomic Sci.">
        <title>Complete genome sequence of Tsukamurella paurometabola type strain (no. 33).</title>
        <authorList>
            <person name="Munk A.C."/>
            <person name="Lapidus A."/>
            <person name="Lucas S."/>
            <person name="Nolan M."/>
            <person name="Tice H."/>
            <person name="Cheng J.F."/>
            <person name="Del Rio T.G."/>
            <person name="Goodwin L."/>
            <person name="Pitluck S."/>
            <person name="Liolios K."/>
            <person name="Huntemann M."/>
            <person name="Ivanova N."/>
            <person name="Mavromatis K."/>
            <person name="Mikhailova N."/>
            <person name="Pati A."/>
            <person name="Chen A."/>
            <person name="Palaniappan K."/>
            <person name="Tapia R."/>
            <person name="Han C."/>
            <person name="Land M."/>
            <person name="Hauser L."/>
            <person name="Chang Y.J."/>
            <person name="Jeffries C.D."/>
            <person name="Brettin T."/>
            <person name="Yasawong M."/>
            <person name="Brambilla E.M."/>
            <person name="Rohde M."/>
            <person name="Sikorski J."/>
            <person name="Goker M."/>
            <person name="Detter J.C."/>
            <person name="Woyke T."/>
            <person name="Bristow J."/>
            <person name="Eisen J.A."/>
            <person name="Markowitz V."/>
            <person name="Hugenholtz P."/>
            <person name="Kyrpides N.C."/>
            <person name="Klenk H.P."/>
        </authorList>
    </citation>
    <scope>NUCLEOTIDE SEQUENCE [LARGE SCALE GENOMIC DNA]</scope>
    <source>
        <strain evidence="2">ATCC 8368 / DSM 20162 / CCUG 35730 / CIP 100753 / JCM 10117 / KCTC 9821 / NBRC 16120 / NCIMB 702349 / NCTC 13040</strain>
    </source>
</reference>
<name>D5UXT0_TSUPD</name>
<dbReference type="Gene3D" id="3.40.50.150">
    <property type="entry name" value="Vaccinia Virus protein VP39"/>
    <property type="match status" value="1"/>
</dbReference>
<keyword evidence="2" id="KW-1185">Reference proteome</keyword>
<sequence length="277" mass="30973">MTEPEQFADQTPDRLQIFGVGQPTPSRLYDYFLGGTSYSLADRAAGREIERRAPHWAIGTRLNRSYVRRAVQLMADAGIDQFIDLGSGIPTGRTVHDVARGIHRDARIVYVASDLVTFQTVQYLLDGHDGTAVIPTDFRDQESILAHPATRNVLDLARPVGLILVGVLLFMPPEEAKEMIQRYLRALAPGSYIAMLVLTEDFSDPEVAAEIDWVREQYELTATPLHPYTTQQGRDLLAGTEPVEPGFVRHPLWRPELPPSAEQLRCGHTYVCVTRVP</sequence>
<reference evidence="2" key="1">
    <citation type="submission" date="2010-03" db="EMBL/GenBank/DDBJ databases">
        <title>The complete chromosome of Tsukamurella paurometabola DSM 20162.</title>
        <authorList>
            <consortium name="US DOE Joint Genome Institute (JGI-PGF)"/>
            <person name="Lucas S."/>
            <person name="Copeland A."/>
            <person name="Lapidus A."/>
            <person name="Glavina del Rio T."/>
            <person name="Dalin E."/>
            <person name="Tice H."/>
            <person name="Bruce D."/>
            <person name="Goodwin L."/>
            <person name="Pitluck S."/>
            <person name="Kyrpides N."/>
            <person name="Mavromatis K."/>
            <person name="Ivanova N."/>
            <person name="Mikhailova N."/>
            <person name="Munk A.C."/>
            <person name="Brettin T."/>
            <person name="Detter J.C."/>
            <person name="Tapia R."/>
            <person name="Han C."/>
            <person name="Larimer F."/>
            <person name="Land M."/>
            <person name="Hauser L."/>
            <person name="Markowitz V."/>
            <person name="Cheng J.-F."/>
            <person name="Hugenholtz P."/>
            <person name="Woyke T."/>
            <person name="Wu D."/>
            <person name="Jando M."/>
            <person name="Brambilla E."/>
            <person name="Klenk H.-P."/>
            <person name="Eisen J.A."/>
        </authorList>
    </citation>
    <scope>NUCLEOTIDE SEQUENCE [LARGE SCALE GENOMIC DNA]</scope>
    <source>
        <strain evidence="2">ATCC 8368 / DSM 20162 / CCUG 35730 / CIP 100753 / JCM 10117 / KCTC 9821 / NBRC 16120 / NCIMB 702349 / NCTC 13040</strain>
    </source>
</reference>
<dbReference type="Pfam" id="PF04672">
    <property type="entry name" value="Methyltransf_19"/>
    <property type="match status" value="1"/>
</dbReference>
<evidence type="ECO:0008006" key="3">
    <source>
        <dbReference type="Google" id="ProtNLM"/>
    </source>
</evidence>
<dbReference type="HOGENOM" id="CLU_067079_1_0_11"/>
<dbReference type="InterPro" id="IPR029063">
    <property type="entry name" value="SAM-dependent_MTases_sf"/>
</dbReference>
<evidence type="ECO:0000313" key="2">
    <source>
        <dbReference type="Proteomes" id="UP000001213"/>
    </source>
</evidence>